<evidence type="ECO:0000313" key="3">
    <source>
        <dbReference type="EMBL" id="TCO72615.1"/>
    </source>
</evidence>
<accession>A0A4R2L0T4</accession>
<keyword evidence="1" id="KW-0732">Signal</keyword>
<gene>
    <name evidence="3" type="ORF">EV688_11842</name>
</gene>
<dbReference type="PANTHER" id="PTHR33376:SF5">
    <property type="entry name" value="EXTRACYTOPLASMIC SOLUTE RECEPTOR PROTEIN"/>
    <property type="match status" value="1"/>
</dbReference>
<protein>
    <submittedName>
        <fullName evidence="3">TRAP-type mannitol/chloroaromatic compound transport system substrate-binding protein</fullName>
    </submittedName>
</protein>
<dbReference type="Gene3D" id="3.40.190.170">
    <property type="entry name" value="Bacterial extracellular solute-binding protein, family 7"/>
    <property type="match status" value="1"/>
</dbReference>
<dbReference type="GO" id="GO:0055085">
    <property type="term" value="P:transmembrane transport"/>
    <property type="evidence" value="ECO:0007669"/>
    <property type="project" value="InterPro"/>
</dbReference>
<evidence type="ECO:0000313" key="4">
    <source>
        <dbReference type="Proteomes" id="UP000294980"/>
    </source>
</evidence>
<dbReference type="InterPro" id="IPR018389">
    <property type="entry name" value="DctP_fam"/>
</dbReference>
<sequence length="418" mass="45333">MARPAVRKAASHVAAGAPDAHSITINNGSQMVSQRLQPVIILALIGALVLVVGLWAKDRATRPDAGGDGGSAYAGREYQWKLVTTWPKNLPGLGKAPETFARMVREMSGGRLTVRVYGAGEIVPAMGVFDAVSGGVAQVGHGASYYWKGKIPAAVFFTAVPFGMTAQEMNGWLHYGGGEALWRETYAPFGVVPFAGGSTGVQMAGWFNRELNSAEDLKGLKMRIPGLAGEVFTAAGGTAVNIPGGEIYTSMQTGVIDAVEWVGPYNDAALGLQEVAKYYYYPGWHEPGAMLEFIVNREALLSLPEDLQAIVRYAARATNQDMLDEATARNNASLRTLIDEHGATLRELPEDVLDALYQNSRTVMQRLVESDRMARKVYESFNRFHDDVRAYHRISEQGYINARSRAYGETIPGVNPSD</sequence>
<dbReference type="Pfam" id="PF03480">
    <property type="entry name" value="DctP"/>
    <property type="match status" value="1"/>
</dbReference>
<dbReference type="NCBIfam" id="NF037995">
    <property type="entry name" value="TRAP_S1"/>
    <property type="match status" value="1"/>
</dbReference>
<keyword evidence="2" id="KW-0812">Transmembrane</keyword>
<keyword evidence="2" id="KW-1133">Transmembrane helix</keyword>
<name>A0A4R2L0T4_9GAMM</name>
<keyword evidence="2" id="KW-0472">Membrane</keyword>
<dbReference type="EMBL" id="SLWX01000018">
    <property type="protein sequence ID" value="TCO72615.1"/>
    <property type="molecule type" value="Genomic_DNA"/>
</dbReference>
<comment type="caution">
    <text evidence="3">The sequence shown here is derived from an EMBL/GenBank/DDBJ whole genome shotgun (WGS) entry which is preliminary data.</text>
</comment>
<dbReference type="Gene3D" id="3.40.190.10">
    <property type="entry name" value="Periplasmic binding protein-like II"/>
    <property type="match status" value="1"/>
</dbReference>
<dbReference type="CDD" id="cd13604">
    <property type="entry name" value="PBP2_TRAP_ketoacid_lactate_like"/>
    <property type="match status" value="1"/>
</dbReference>
<evidence type="ECO:0000256" key="1">
    <source>
        <dbReference type="ARBA" id="ARBA00022729"/>
    </source>
</evidence>
<dbReference type="Proteomes" id="UP000294980">
    <property type="component" value="Unassembled WGS sequence"/>
</dbReference>
<organism evidence="3 4">
    <name type="scientific">Chromatocurvus halotolerans</name>
    <dbReference type="NCBI Taxonomy" id="1132028"/>
    <lineage>
        <taxon>Bacteria</taxon>
        <taxon>Pseudomonadati</taxon>
        <taxon>Pseudomonadota</taxon>
        <taxon>Gammaproteobacteria</taxon>
        <taxon>Cellvibrionales</taxon>
        <taxon>Halieaceae</taxon>
        <taxon>Chromatocurvus</taxon>
    </lineage>
</organism>
<feature type="transmembrane region" description="Helical" evidence="2">
    <location>
        <begin position="39"/>
        <end position="56"/>
    </location>
</feature>
<dbReference type="AlphaFoldDB" id="A0A4R2L0T4"/>
<dbReference type="InterPro" id="IPR038404">
    <property type="entry name" value="TRAP_DctP_sf"/>
</dbReference>
<proteinExistence type="predicted"/>
<reference evidence="3 4" key="1">
    <citation type="submission" date="2019-03" db="EMBL/GenBank/DDBJ databases">
        <title>Genomic Encyclopedia of Type Strains, Phase IV (KMG-IV): sequencing the most valuable type-strain genomes for metagenomic binning, comparative biology and taxonomic classification.</title>
        <authorList>
            <person name="Goeker M."/>
        </authorList>
    </citation>
    <scope>NUCLEOTIDE SEQUENCE [LARGE SCALE GENOMIC DNA]</scope>
    <source>
        <strain evidence="3 4">DSM 23344</strain>
    </source>
</reference>
<keyword evidence="4" id="KW-1185">Reference proteome</keyword>
<dbReference type="PANTHER" id="PTHR33376">
    <property type="match status" value="1"/>
</dbReference>
<evidence type="ECO:0000256" key="2">
    <source>
        <dbReference type="SAM" id="Phobius"/>
    </source>
</evidence>